<dbReference type="Gene3D" id="4.10.60.10">
    <property type="entry name" value="Zinc finger, CCHC-type"/>
    <property type="match status" value="1"/>
</dbReference>
<evidence type="ECO:0000259" key="3">
    <source>
        <dbReference type="PROSITE" id="PS50158"/>
    </source>
</evidence>
<keyword evidence="1" id="KW-0862">Zinc</keyword>
<dbReference type="InterPro" id="IPR001878">
    <property type="entry name" value="Znf_CCHC"/>
</dbReference>
<sequence length="369" mass="40621">MASQGARADPVASREESKESVEGSVAPASAGWVEVDREGVGADAPRPPGGAPVVGLPLEYAQIFQMAFQAQAQAQAQLLAQVHTPAPAPVPAPAPAVPTIDRNYERIRKMGATEFEGTLDPEIAERWWEKVEDVMNLISCTLENRLKPKMYRDKKRMKFLNLVQGDNQIVAEYELRFAALAKYAPKAVVTQEDRCYRFEQGLRPEIRRVLQLELQILKLLLSQLYGWKKRDRRKEKIGREKKVNVYCRESSRSTKRGTGRSFSLGGGNFSRGGPAFRGSSGPRFDGPMGFNRGSLRRSSSTMPSGGSGRGIGQSYGRGPAFPPSCSICGRQHLGPCWRRDDIARTCYHCGGRGHIARNCPSQTVGVGEV</sequence>
<name>A0AAW2U2Z6_9LAMI</name>
<dbReference type="GO" id="GO:0008270">
    <property type="term" value="F:zinc ion binding"/>
    <property type="evidence" value="ECO:0007669"/>
    <property type="project" value="UniProtKB-KW"/>
</dbReference>
<dbReference type="InterPro" id="IPR005162">
    <property type="entry name" value="Retrotrans_gag_dom"/>
</dbReference>
<dbReference type="PANTHER" id="PTHR34482">
    <property type="entry name" value="DNA DAMAGE-INDUCIBLE PROTEIN 1-LIKE"/>
    <property type="match status" value="1"/>
</dbReference>
<dbReference type="AlphaFoldDB" id="A0AAW2U2Z6"/>
<feature type="compositionally biased region" description="Gly residues" evidence="2">
    <location>
        <begin position="305"/>
        <end position="315"/>
    </location>
</feature>
<evidence type="ECO:0000256" key="1">
    <source>
        <dbReference type="PROSITE-ProRule" id="PRU00047"/>
    </source>
</evidence>
<reference evidence="4" key="2">
    <citation type="journal article" date="2024" name="Plant">
        <title>Genomic evolution and insights into agronomic trait innovations of Sesamum species.</title>
        <authorList>
            <person name="Miao H."/>
            <person name="Wang L."/>
            <person name="Qu L."/>
            <person name="Liu H."/>
            <person name="Sun Y."/>
            <person name="Le M."/>
            <person name="Wang Q."/>
            <person name="Wei S."/>
            <person name="Zheng Y."/>
            <person name="Lin W."/>
            <person name="Duan Y."/>
            <person name="Cao H."/>
            <person name="Xiong S."/>
            <person name="Wang X."/>
            <person name="Wei L."/>
            <person name="Li C."/>
            <person name="Ma Q."/>
            <person name="Ju M."/>
            <person name="Zhao R."/>
            <person name="Li G."/>
            <person name="Mu C."/>
            <person name="Tian Q."/>
            <person name="Mei H."/>
            <person name="Zhang T."/>
            <person name="Gao T."/>
            <person name="Zhang H."/>
        </authorList>
    </citation>
    <scope>NUCLEOTIDE SEQUENCE</scope>
    <source>
        <strain evidence="4">KEN1</strain>
    </source>
</reference>
<feature type="region of interest" description="Disordered" evidence="2">
    <location>
        <begin position="248"/>
        <end position="315"/>
    </location>
</feature>
<keyword evidence="1" id="KW-0479">Metal-binding</keyword>
<dbReference type="SMART" id="SM00343">
    <property type="entry name" value="ZnF_C2HC"/>
    <property type="match status" value="1"/>
</dbReference>
<organism evidence="4">
    <name type="scientific">Sesamum latifolium</name>
    <dbReference type="NCBI Taxonomy" id="2727402"/>
    <lineage>
        <taxon>Eukaryota</taxon>
        <taxon>Viridiplantae</taxon>
        <taxon>Streptophyta</taxon>
        <taxon>Embryophyta</taxon>
        <taxon>Tracheophyta</taxon>
        <taxon>Spermatophyta</taxon>
        <taxon>Magnoliopsida</taxon>
        <taxon>eudicotyledons</taxon>
        <taxon>Gunneridae</taxon>
        <taxon>Pentapetalae</taxon>
        <taxon>asterids</taxon>
        <taxon>lamiids</taxon>
        <taxon>Lamiales</taxon>
        <taxon>Pedaliaceae</taxon>
        <taxon>Sesamum</taxon>
    </lineage>
</organism>
<dbReference type="EMBL" id="JACGWN010000013">
    <property type="protein sequence ID" value="KAL0411199.1"/>
    <property type="molecule type" value="Genomic_DNA"/>
</dbReference>
<comment type="caution">
    <text evidence="4">The sequence shown here is derived from an EMBL/GenBank/DDBJ whole genome shotgun (WGS) entry which is preliminary data.</text>
</comment>
<evidence type="ECO:0000256" key="2">
    <source>
        <dbReference type="SAM" id="MobiDB-lite"/>
    </source>
</evidence>
<dbReference type="PROSITE" id="PS50158">
    <property type="entry name" value="ZF_CCHC"/>
    <property type="match status" value="1"/>
</dbReference>
<proteinExistence type="predicted"/>
<protein>
    <recommendedName>
        <fullName evidence="3">CCHC-type domain-containing protein</fullName>
    </recommendedName>
</protein>
<reference evidence="4" key="1">
    <citation type="submission" date="2020-06" db="EMBL/GenBank/DDBJ databases">
        <authorList>
            <person name="Li T."/>
            <person name="Hu X."/>
            <person name="Zhang T."/>
            <person name="Song X."/>
            <person name="Zhang H."/>
            <person name="Dai N."/>
            <person name="Sheng W."/>
            <person name="Hou X."/>
            <person name="Wei L."/>
        </authorList>
    </citation>
    <scope>NUCLEOTIDE SEQUENCE</scope>
    <source>
        <strain evidence="4">KEN1</strain>
        <tissue evidence="4">Leaf</tissue>
    </source>
</reference>
<keyword evidence="1" id="KW-0863">Zinc-finger</keyword>
<feature type="region of interest" description="Disordered" evidence="2">
    <location>
        <begin position="1"/>
        <end position="48"/>
    </location>
</feature>
<feature type="domain" description="CCHC-type" evidence="3">
    <location>
        <begin position="346"/>
        <end position="361"/>
    </location>
</feature>
<accession>A0AAW2U2Z6</accession>
<dbReference type="Pfam" id="PF03732">
    <property type="entry name" value="Retrotrans_gag"/>
    <property type="match status" value="1"/>
</dbReference>
<dbReference type="Pfam" id="PF00098">
    <property type="entry name" value="zf-CCHC"/>
    <property type="match status" value="1"/>
</dbReference>
<evidence type="ECO:0000313" key="4">
    <source>
        <dbReference type="EMBL" id="KAL0411199.1"/>
    </source>
</evidence>
<gene>
    <name evidence="4" type="ORF">Slati_3709600</name>
</gene>
<feature type="compositionally biased region" description="Basic and acidic residues" evidence="2">
    <location>
        <begin position="12"/>
        <end position="21"/>
    </location>
</feature>
<dbReference type="PANTHER" id="PTHR34482:SF49">
    <property type="entry name" value="RETROTRANSPOSON GAG DOMAIN-CONTAINING PROTEIN"/>
    <property type="match status" value="1"/>
</dbReference>
<dbReference type="GO" id="GO:0003676">
    <property type="term" value="F:nucleic acid binding"/>
    <property type="evidence" value="ECO:0007669"/>
    <property type="project" value="InterPro"/>
</dbReference>